<reference evidence="3 4" key="1">
    <citation type="submission" date="2023-10" db="EMBL/GenBank/DDBJ databases">
        <title>Chromosome-scale genome assembly provides insights into flower coloration mechanisms of Canna indica.</title>
        <authorList>
            <person name="Li C."/>
        </authorList>
    </citation>
    <scope>NUCLEOTIDE SEQUENCE [LARGE SCALE GENOMIC DNA]</scope>
    <source>
        <tissue evidence="3">Flower</tissue>
    </source>
</reference>
<protein>
    <recommendedName>
        <fullName evidence="2">RAWUL domain-containing protein</fullName>
    </recommendedName>
</protein>
<name>A0AAQ3JV23_9LILI</name>
<evidence type="ECO:0000313" key="4">
    <source>
        <dbReference type="Proteomes" id="UP001327560"/>
    </source>
</evidence>
<feature type="compositionally biased region" description="Polar residues" evidence="1">
    <location>
        <begin position="17"/>
        <end position="26"/>
    </location>
</feature>
<proteinExistence type="predicted"/>
<feature type="compositionally biased region" description="Basic and acidic residues" evidence="1">
    <location>
        <begin position="38"/>
        <end position="52"/>
    </location>
</feature>
<dbReference type="InterPro" id="IPR044171">
    <property type="entry name" value="LAX2-like"/>
</dbReference>
<feature type="domain" description="RAWUL" evidence="2">
    <location>
        <begin position="227"/>
        <end position="281"/>
    </location>
</feature>
<feature type="region of interest" description="Disordered" evidence="1">
    <location>
        <begin position="1"/>
        <end position="71"/>
    </location>
</feature>
<keyword evidence="4" id="KW-1185">Reference proteome</keyword>
<dbReference type="PANTHER" id="PTHR47290:SF4">
    <property type="entry name" value="RING FINGER PROTEIN"/>
    <property type="match status" value="1"/>
</dbReference>
<evidence type="ECO:0000256" key="1">
    <source>
        <dbReference type="SAM" id="MobiDB-lite"/>
    </source>
</evidence>
<dbReference type="PANTHER" id="PTHR47290">
    <property type="entry name" value="RING FINGER PROTEIN"/>
    <property type="match status" value="1"/>
</dbReference>
<dbReference type="AlphaFoldDB" id="A0AAQ3JV23"/>
<dbReference type="Proteomes" id="UP001327560">
    <property type="component" value="Chromosome 2"/>
</dbReference>
<sequence length="318" mass="35212">MAPALTNFLLPPRSDSHGSYCNSSQPYPDRPPGAYLMADDKLTRRSVDADSRNEDEDRSNMINNSQVNDGGSHQGWLQLGIGTVDPSSSKKSSTDPVELDFFRRPTAEPPLLPSLVAGLPSLTAPLFPGGYRRHWGPAAAEDASPSSAAPGAFALPPPIQSSYSGRRRQYVSAERASLSSSVAEMRVVGRPRRPQTGLWFVLQAAQEQTKEALPQIAKSYLRIKDGRMTIRLLMKYLANKLGLEDESQVEISCRGQQLPPFLTLTYVRDNIWCSSEAVLQLHSDSSSSKYVMNLLYRRSSNRDTTMKPDFVQPSPRRQ</sequence>
<accession>A0AAQ3JV23</accession>
<evidence type="ECO:0000259" key="2">
    <source>
        <dbReference type="Pfam" id="PF16207"/>
    </source>
</evidence>
<evidence type="ECO:0000313" key="3">
    <source>
        <dbReference type="EMBL" id="WOK96642.1"/>
    </source>
</evidence>
<organism evidence="3 4">
    <name type="scientific">Canna indica</name>
    <name type="common">Indian-shot</name>
    <dbReference type="NCBI Taxonomy" id="4628"/>
    <lineage>
        <taxon>Eukaryota</taxon>
        <taxon>Viridiplantae</taxon>
        <taxon>Streptophyta</taxon>
        <taxon>Embryophyta</taxon>
        <taxon>Tracheophyta</taxon>
        <taxon>Spermatophyta</taxon>
        <taxon>Magnoliopsida</taxon>
        <taxon>Liliopsida</taxon>
        <taxon>Zingiberales</taxon>
        <taxon>Cannaceae</taxon>
        <taxon>Canna</taxon>
    </lineage>
</organism>
<gene>
    <name evidence="3" type="ORF">Cni_G05349</name>
</gene>
<dbReference type="InterPro" id="IPR032443">
    <property type="entry name" value="RAWUL"/>
</dbReference>
<feature type="compositionally biased region" description="Low complexity" evidence="1">
    <location>
        <begin position="137"/>
        <end position="154"/>
    </location>
</feature>
<dbReference type="EMBL" id="CP136891">
    <property type="protein sequence ID" value="WOK96642.1"/>
    <property type="molecule type" value="Genomic_DNA"/>
</dbReference>
<feature type="region of interest" description="Disordered" evidence="1">
    <location>
        <begin position="137"/>
        <end position="160"/>
    </location>
</feature>
<dbReference type="Gene3D" id="3.10.20.90">
    <property type="entry name" value="Phosphatidylinositol 3-kinase Catalytic Subunit, Chain A, domain 1"/>
    <property type="match status" value="1"/>
</dbReference>
<feature type="compositionally biased region" description="Polar residues" evidence="1">
    <location>
        <begin position="60"/>
        <end position="71"/>
    </location>
</feature>
<dbReference type="Pfam" id="PF16207">
    <property type="entry name" value="RAWUL"/>
    <property type="match status" value="1"/>
</dbReference>